<dbReference type="STRING" id="1205910.B005_0093"/>
<proteinExistence type="predicted"/>
<feature type="region of interest" description="Disordered" evidence="1">
    <location>
        <begin position="1"/>
        <end position="122"/>
    </location>
</feature>
<evidence type="ECO:0000256" key="1">
    <source>
        <dbReference type="SAM" id="MobiDB-lite"/>
    </source>
</evidence>
<dbReference type="AlphaFoldDB" id="J7LGM8"/>
<organism evidence="2 3">
    <name type="scientific">Nocardiopsis alba (strain ATCC BAA-2165 / BE74)</name>
    <dbReference type="NCBI Taxonomy" id="1205910"/>
    <lineage>
        <taxon>Bacteria</taxon>
        <taxon>Bacillati</taxon>
        <taxon>Actinomycetota</taxon>
        <taxon>Actinomycetes</taxon>
        <taxon>Streptosporangiales</taxon>
        <taxon>Nocardiopsidaceae</taxon>
        <taxon>Nocardiopsis</taxon>
    </lineage>
</organism>
<evidence type="ECO:0000313" key="3">
    <source>
        <dbReference type="Proteomes" id="UP000003779"/>
    </source>
</evidence>
<feature type="compositionally biased region" description="Basic and acidic residues" evidence="1">
    <location>
        <begin position="8"/>
        <end position="39"/>
    </location>
</feature>
<reference evidence="2 3" key="1">
    <citation type="journal article" date="2012" name="J. Bacteriol.">
        <title>Whole-Genome Sequence of Nocardiopsis alba Strain ATCC BAA-2165, Associated with Honeybees.</title>
        <authorList>
            <person name="Qiao J."/>
            <person name="Chen L."/>
            <person name="Li Y."/>
            <person name="Wang J."/>
            <person name="Zhang W."/>
            <person name="Chen S."/>
        </authorList>
    </citation>
    <scope>NUCLEOTIDE SEQUENCE [LARGE SCALE GENOMIC DNA]</scope>
    <source>
        <strain evidence="3">ATCC BAA-2165 / BE74</strain>
    </source>
</reference>
<evidence type="ECO:0000313" key="2">
    <source>
        <dbReference type="EMBL" id="AFR10615.1"/>
    </source>
</evidence>
<gene>
    <name evidence="2" type="ordered locus">B005_0093</name>
</gene>
<dbReference type="HOGENOM" id="CLU_2024293_0_0_11"/>
<accession>J7LGM8</accession>
<protein>
    <submittedName>
        <fullName evidence="2">Uncharacterized protein</fullName>
    </submittedName>
</protein>
<feature type="compositionally biased region" description="Basic and acidic residues" evidence="1">
    <location>
        <begin position="71"/>
        <end position="95"/>
    </location>
</feature>
<dbReference type="EMBL" id="CP003788">
    <property type="protein sequence ID" value="AFR10615.1"/>
    <property type="molecule type" value="Genomic_DNA"/>
</dbReference>
<reference evidence="3" key="2">
    <citation type="submission" date="2012-08" db="EMBL/GenBank/DDBJ databases">
        <title>Whole-genome sequence of Nocardiopsis alba strain ATCC BAA-2165 associated with honeybees.</title>
        <authorList>
            <person name="Qiao J."/>
            <person name="Chen L."/>
            <person name="Li Y."/>
            <person name="Wang J."/>
            <person name="Zhang W."/>
            <person name="Chen S."/>
        </authorList>
    </citation>
    <scope>NUCLEOTIDE SEQUENCE [LARGE SCALE GENOMIC DNA]</scope>
    <source>
        <strain evidence="3">ATCC BAA-2165 / BE74</strain>
    </source>
</reference>
<name>J7LGM8_NOCAA</name>
<dbReference type="Proteomes" id="UP000003779">
    <property type="component" value="Chromosome"/>
</dbReference>
<dbReference type="KEGG" id="nal:B005_0093"/>
<sequence>MPQGHQGPHPDQDRQTRARPGRGGEGRVEGGADRGHERLSGGPGRPLREGDASAHTVGGGLHQGCGQIRRGPGDHLVPIDRGRHGADRGDPEGRPRLVGGLSQSGSTNWWGRAPSPIRRPGG</sequence>